<dbReference type="EMBL" id="CP053716">
    <property type="protein sequence ID" value="QKF06837.1"/>
    <property type="molecule type" value="Genomic_DNA"/>
</dbReference>
<feature type="transmembrane region" description="Helical" evidence="2">
    <location>
        <begin position="852"/>
        <end position="873"/>
    </location>
</feature>
<evidence type="ECO:0000256" key="2">
    <source>
        <dbReference type="SAM" id="Phobius"/>
    </source>
</evidence>
<organism evidence="5 6">
    <name type="scientific">Berryella wangjianweii</name>
    <dbReference type="NCBI Taxonomy" id="2734634"/>
    <lineage>
        <taxon>Bacteria</taxon>
        <taxon>Bacillati</taxon>
        <taxon>Actinomycetota</taxon>
        <taxon>Coriobacteriia</taxon>
        <taxon>Eggerthellales</taxon>
        <taxon>Eggerthellaceae</taxon>
        <taxon>Berryella</taxon>
    </lineage>
</organism>
<sequence>MHSIQRTALRSMALALAAVLAALALTLAPACPACAADRAEVDLSERPGAGELQGAIDRAGSVPTRIALAPGDCELAGTLVIPSGADVELVGSAGGGGRGPGSRLARGDGFAGVMVLVERGARLTLGRGAAEGALEVNSRGESVPAGEPTLLVLGEATVDHAVIQGARGVSGSCQAAVTVRGAGALLTMNGGLITDNRRLADPTRAQYGAGNVAVTDGARFVMNGGEVSRGRGSAVSARAYGEAGGISLVDGASFEMNGGSVVDNEGFAGGVMAQSWVYGSDIKRWLSAGVAERMSTESRVTAAINGGLIAGNRAAFGGGGLMVWGNAVATMSGGSVERNVAPSGGGVCAVNLYTHGDDYHREVPGEGLASGLSIEEYSRYQPGAFSMRGGAVRDNVAHRTGGGVNVVSNGVELEGGEVSGNRAGSQGGGVYVASPSYTARLRDAAVYDNRATAGREGGTGVGGGVWTCPTGRVTLHVTRGAAICGNSADSAGDDFAHTSYGGVGAQVMSLADRVLGGGAVSYHWDDAGARFDPADPGEPVVLRGRPGDVITDRGLRSVVAEQGAELARAQARLRVFGNSSPRGGGIGTNGGVEFGEPGEVGLSVTKEWAYRGTGEPVPADRQPDSVEAVVTVSFGGRPYLVERVTLRKSEGWSRSLTGLPSRGPDGSEPEVGVREVGPDGGLTVSAAPDPADPRSLRLVNEVEPPVDVTASKRWVGGEALGPRPTVWLRLYRALPNAAPEPVPGAGVAELADGVVTATWRGLARADASGRPYSFTVREVGPDGSDFVPAGYEKSEEGLTVTNSYTPPEEPPAPPEEPPAPPEEPPAAPPAPPEEPPAAPPAPPSEMPATGDAALLCVAGATLGLAAVAFWGAARARRARR</sequence>
<evidence type="ECO:0000256" key="1">
    <source>
        <dbReference type="SAM" id="MobiDB-lite"/>
    </source>
</evidence>
<evidence type="ECO:0000256" key="3">
    <source>
        <dbReference type="SAM" id="SignalP"/>
    </source>
</evidence>
<keyword evidence="2" id="KW-0812">Transmembrane</keyword>
<feature type="region of interest" description="Disordered" evidence="1">
    <location>
        <begin position="653"/>
        <end position="694"/>
    </location>
</feature>
<feature type="signal peptide" evidence="3">
    <location>
        <begin position="1"/>
        <end position="35"/>
    </location>
</feature>
<reference evidence="6" key="1">
    <citation type="submission" date="2020-05" db="EMBL/GenBank/DDBJ databases">
        <title>Novel species in genus Nocardioides.</title>
        <authorList>
            <person name="Zhang G."/>
        </authorList>
    </citation>
    <scope>NUCLEOTIDE SEQUENCE [LARGE SCALE GENOMIC DNA]</scope>
    <source>
        <strain evidence="6">zg-1050</strain>
    </source>
</reference>
<feature type="domain" description="CNA-B" evidence="4">
    <location>
        <begin position="708"/>
        <end position="803"/>
    </location>
</feature>
<keyword evidence="2" id="KW-0472">Membrane</keyword>
<dbReference type="SUPFAM" id="SSF51126">
    <property type="entry name" value="Pectin lyase-like"/>
    <property type="match status" value="1"/>
</dbReference>
<dbReference type="InterPro" id="IPR008454">
    <property type="entry name" value="Collagen-bd_Cna-like_B-typ_dom"/>
</dbReference>
<dbReference type="Pfam" id="PF05738">
    <property type="entry name" value="Cna_B"/>
    <property type="match status" value="1"/>
</dbReference>
<evidence type="ECO:0000313" key="5">
    <source>
        <dbReference type="EMBL" id="QKF06837.1"/>
    </source>
</evidence>
<evidence type="ECO:0000259" key="4">
    <source>
        <dbReference type="Pfam" id="PF05738"/>
    </source>
</evidence>
<dbReference type="Proteomes" id="UP000503297">
    <property type="component" value="Chromosome"/>
</dbReference>
<accession>A0A6M8IZU6</accession>
<keyword evidence="6" id="KW-1185">Reference proteome</keyword>
<protein>
    <submittedName>
        <fullName evidence="5">Cna B-type domain-containing protein</fullName>
    </submittedName>
</protein>
<name>A0A6M8IZU6_9ACTN</name>
<dbReference type="Gene3D" id="2.60.40.1140">
    <property type="entry name" value="Collagen-binding surface protein Cna, B-type domain"/>
    <property type="match status" value="1"/>
</dbReference>
<dbReference type="KEGG" id="bwa:HLV38_00905"/>
<keyword evidence="2" id="KW-1133">Transmembrane helix</keyword>
<dbReference type="AlphaFoldDB" id="A0A6M8IZU6"/>
<dbReference type="SUPFAM" id="SSF49478">
    <property type="entry name" value="Cna protein B-type domain"/>
    <property type="match status" value="1"/>
</dbReference>
<dbReference type="InterPro" id="IPR011050">
    <property type="entry name" value="Pectin_lyase_fold/virulence"/>
</dbReference>
<dbReference type="RefSeq" id="WP_173163490.1">
    <property type="nucleotide sequence ID" value="NZ_CP053716.1"/>
</dbReference>
<evidence type="ECO:0000313" key="6">
    <source>
        <dbReference type="Proteomes" id="UP000503297"/>
    </source>
</evidence>
<feature type="compositionally biased region" description="Pro residues" evidence="1">
    <location>
        <begin position="807"/>
        <end position="845"/>
    </location>
</feature>
<feature type="chain" id="PRO_5026681446" evidence="3">
    <location>
        <begin position="36"/>
        <end position="880"/>
    </location>
</feature>
<feature type="region of interest" description="Disordered" evidence="1">
    <location>
        <begin position="795"/>
        <end position="849"/>
    </location>
</feature>
<keyword evidence="3" id="KW-0732">Signal</keyword>
<proteinExistence type="predicted"/>
<gene>
    <name evidence="5" type="ORF">HLV38_00905</name>
</gene>